<comment type="caution">
    <text evidence="2">The sequence shown here is derived from an EMBL/GenBank/DDBJ whole genome shotgun (WGS) entry which is preliminary data.</text>
</comment>
<gene>
    <name evidence="2" type="ORF">QTJ16_003816</name>
</gene>
<name>A0AAD9WET9_9HELO</name>
<dbReference type="AlphaFoldDB" id="A0AAD9WET9"/>
<evidence type="ECO:0000256" key="1">
    <source>
        <dbReference type="SAM" id="MobiDB-lite"/>
    </source>
</evidence>
<keyword evidence="3" id="KW-1185">Reference proteome</keyword>
<evidence type="ECO:0000313" key="2">
    <source>
        <dbReference type="EMBL" id="KAK2626641.1"/>
    </source>
</evidence>
<dbReference type="Proteomes" id="UP001285354">
    <property type="component" value="Unassembled WGS sequence"/>
</dbReference>
<sequence length="706" mass="79933">MGKRKMTLQSEAVPSPSIGFGALWGPFGEVVRTRWQWEAPTTPESRTKEVSSALPKWLVEWSATAEGSAPKSRSKNLPGDSVISKNSKKASKKVSNKVVYDEIESFREAITSCSPEERSTLCCDFNHNLKQSLIAGVHSQDAIVYYSIRTKKIIRDACLGSDAEADRYLSALYQAIWDGISTCKIMQPSDLTGSLTANLLTGLSEISMCEEVQTLASKIMSSLTFRQQLQVRSKILRLATLWIESWSHDESLGSQEQNLSLASQAVLDAQRTVHDLRALLTTINRSSSLPEVVLLREAVQSARQSIYRNVETIEDLSNLMTPHQRSITTLANAIGHLSPNLVRKIITRCSRHILQTRSTSEIRSFWLSAIARIPNADEELILMTWRRFQLTAEIEEHVACDIILDLWICQKSFERPALVKLFFDVAASETTRRDYSNLILAVSNARQRCWVMTRSLFRFLEKLGLYNSIYHTIHRMKKLGMKLPADVIDETLENMTAHDYMLAEQTYRLYRRMRANERSLRLDVCPNFVFAMVENSGNPGDFGFKPRSIWSSIGIPLYESMPASSLALYAPIDPRRPSSLTPTMVGHIVKMATMFAYSEQHSQRCAVRNVMQCLFHLRRHHIPVPPELTRAITHAGITRKILSRGWVARERVKWILRLIEQAEGTDVAMTVDKLVAAWNQGISDRVSLRDINIVKESNPLRVGPID</sequence>
<reference evidence="2" key="1">
    <citation type="submission" date="2023-06" db="EMBL/GenBank/DDBJ databases">
        <title>Draft genome of Marssonina rosae.</title>
        <authorList>
            <person name="Cheng Q."/>
        </authorList>
    </citation>
    <scope>NUCLEOTIDE SEQUENCE</scope>
    <source>
        <strain evidence="2">R4</strain>
    </source>
</reference>
<organism evidence="2 3">
    <name type="scientific">Diplocarpon rosae</name>
    <dbReference type="NCBI Taxonomy" id="946125"/>
    <lineage>
        <taxon>Eukaryota</taxon>
        <taxon>Fungi</taxon>
        <taxon>Dikarya</taxon>
        <taxon>Ascomycota</taxon>
        <taxon>Pezizomycotina</taxon>
        <taxon>Leotiomycetes</taxon>
        <taxon>Helotiales</taxon>
        <taxon>Drepanopezizaceae</taxon>
        <taxon>Diplocarpon</taxon>
    </lineage>
</organism>
<feature type="region of interest" description="Disordered" evidence="1">
    <location>
        <begin position="68"/>
        <end position="88"/>
    </location>
</feature>
<accession>A0AAD9WET9</accession>
<proteinExistence type="predicted"/>
<evidence type="ECO:0000313" key="3">
    <source>
        <dbReference type="Proteomes" id="UP001285354"/>
    </source>
</evidence>
<dbReference type="EMBL" id="JAUBYV010000005">
    <property type="protein sequence ID" value="KAK2626641.1"/>
    <property type="molecule type" value="Genomic_DNA"/>
</dbReference>
<protein>
    <submittedName>
        <fullName evidence="2">Uncharacterized protein</fullName>
    </submittedName>
</protein>